<dbReference type="Proteomes" id="UP001627408">
    <property type="component" value="Unassembled WGS sequence"/>
</dbReference>
<gene>
    <name evidence="2" type="ORF">ACERZ8_11665</name>
</gene>
<comment type="caution">
    <text evidence="2">The sequence shown here is derived from an EMBL/GenBank/DDBJ whole genome shotgun (WGS) entry which is preliminary data.</text>
</comment>
<dbReference type="InterPro" id="IPR023393">
    <property type="entry name" value="START-like_dom_sf"/>
</dbReference>
<reference evidence="2 3" key="1">
    <citation type="submission" date="2024-08" db="EMBL/GenBank/DDBJ databases">
        <title>Tateyamaria sp. nov., isolated from marine algae.</title>
        <authorList>
            <person name="Choi B.J."/>
            <person name="Kim J.M."/>
            <person name="Lee J.K."/>
            <person name="Choi D.G."/>
            <person name="Bayburt H."/>
            <person name="Baek J.H."/>
            <person name="Han D.M."/>
            <person name="Jeon C.O."/>
        </authorList>
    </citation>
    <scope>NUCLEOTIDE SEQUENCE [LARGE SCALE GENOMIC DNA]</scope>
    <source>
        <strain evidence="2 3">KMU-156</strain>
    </source>
</reference>
<keyword evidence="1" id="KW-0732">Signal</keyword>
<feature type="chain" id="PRO_5046284208" description="Polyketide cyclase" evidence="1">
    <location>
        <begin position="24"/>
        <end position="206"/>
    </location>
</feature>
<sequence>MRLASFLPAILLVAAAIPLVATAKGTPPLTPSLDFAETTPGIPSPPALVDQARYMTNSETATFPGTVAAFRAFMDANPITDFVVATDAIPAIENIVYLSGTWPEVGAVRRVDLAGGHSAHERVIANTPDRFAYQIWNITAPSGRVIDHIMGEFQYGQSGGDTTVIWNYNIKPNLFLARPAIRRFLLNDFAPFMQAGLTGVVAAYQR</sequence>
<evidence type="ECO:0008006" key="4">
    <source>
        <dbReference type="Google" id="ProtNLM"/>
    </source>
</evidence>
<organism evidence="2 3">
    <name type="scientific">Tateyamaria armeniaca</name>
    <dbReference type="NCBI Taxonomy" id="2518930"/>
    <lineage>
        <taxon>Bacteria</taxon>
        <taxon>Pseudomonadati</taxon>
        <taxon>Pseudomonadota</taxon>
        <taxon>Alphaproteobacteria</taxon>
        <taxon>Rhodobacterales</taxon>
        <taxon>Roseobacteraceae</taxon>
        <taxon>Tateyamaria</taxon>
    </lineage>
</organism>
<dbReference type="EMBL" id="JBHDIY010000002">
    <property type="protein sequence ID" value="MFL4470503.1"/>
    <property type="molecule type" value="Genomic_DNA"/>
</dbReference>
<keyword evidence="3" id="KW-1185">Reference proteome</keyword>
<proteinExistence type="predicted"/>
<feature type="signal peptide" evidence="1">
    <location>
        <begin position="1"/>
        <end position="23"/>
    </location>
</feature>
<protein>
    <recommendedName>
        <fullName evidence="4">Polyketide cyclase</fullName>
    </recommendedName>
</protein>
<dbReference type="SUPFAM" id="SSF55961">
    <property type="entry name" value="Bet v1-like"/>
    <property type="match status" value="1"/>
</dbReference>
<evidence type="ECO:0000313" key="3">
    <source>
        <dbReference type="Proteomes" id="UP001627408"/>
    </source>
</evidence>
<accession>A0ABW8UTP7</accession>
<name>A0ABW8UTP7_9RHOB</name>
<dbReference type="Gene3D" id="3.30.530.20">
    <property type="match status" value="1"/>
</dbReference>
<evidence type="ECO:0000313" key="2">
    <source>
        <dbReference type="EMBL" id="MFL4470503.1"/>
    </source>
</evidence>
<dbReference type="RefSeq" id="WP_407592354.1">
    <property type="nucleotide sequence ID" value="NZ_JBHDIY010000002.1"/>
</dbReference>
<evidence type="ECO:0000256" key="1">
    <source>
        <dbReference type="SAM" id="SignalP"/>
    </source>
</evidence>